<evidence type="ECO:0000313" key="2">
    <source>
        <dbReference type="EMBL" id="POR05448.1"/>
    </source>
</evidence>
<protein>
    <submittedName>
        <fullName evidence="2">Acid phosphatase</fullName>
    </submittedName>
</protein>
<comment type="caution">
    <text evidence="2">The sequence shown here is derived from an EMBL/GenBank/DDBJ whole genome shotgun (WGS) entry which is preliminary data.</text>
</comment>
<keyword evidence="3" id="KW-1185">Reference proteome</keyword>
<accession>A0A2S4K110</accession>
<proteinExistence type="predicted"/>
<keyword evidence="1" id="KW-1133">Transmembrane helix</keyword>
<name>A0A2S4K110_9SPIO</name>
<gene>
    <name evidence="2" type="ORF">AU468_00810</name>
</gene>
<dbReference type="EMBL" id="LPWH01000002">
    <property type="protein sequence ID" value="POR05448.1"/>
    <property type="molecule type" value="Genomic_DNA"/>
</dbReference>
<dbReference type="PANTHER" id="PTHR31446:SF29">
    <property type="entry name" value="ACID PHOSPHATASE_VANADIUM-DEPENDENT HALOPEROXIDASE-RELATED PROTEIN"/>
    <property type="match status" value="1"/>
</dbReference>
<feature type="transmembrane region" description="Helical" evidence="1">
    <location>
        <begin position="12"/>
        <end position="30"/>
    </location>
</feature>
<dbReference type="InterPro" id="IPR003832">
    <property type="entry name" value="DUF212"/>
</dbReference>
<keyword evidence="1" id="KW-0812">Transmembrane</keyword>
<dbReference type="Pfam" id="PF02681">
    <property type="entry name" value="DUF212"/>
    <property type="match status" value="1"/>
</dbReference>
<sequence>MHYLYDLVSSRIFLAGFFSWFLAQFLKMVIDYGRGKTRGSRDMVAVFIWKTGGMPSSHSALVTGLATAIGFSQGAHSPLFVFALFYGGLTIRDALGVRRSSGLQAQALNRLGRQVSEKLDVPFSPVKEVSGHTLSEVCVGALLGFVIATGFVLL</sequence>
<dbReference type="Proteomes" id="UP000237350">
    <property type="component" value="Unassembled WGS sequence"/>
</dbReference>
<evidence type="ECO:0000313" key="3">
    <source>
        <dbReference type="Proteomes" id="UP000237350"/>
    </source>
</evidence>
<organism evidence="2 3">
    <name type="scientific">Alkalispirochaeta sphaeroplastigenens</name>
    <dbReference type="NCBI Taxonomy" id="1187066"/>
    <lineage>
        <taxon>Bacteria</taxon>
        <taxon>Pseudomonadati</taxon>
        <taxon>Spirochaetota</taxon>
        <taxon>Spirochaetia</taxon>
        <taxon>Spirochaetales</taxon>
        <taxon>Spirochaetaceae</taxon>
        <taxon>Alkalispirochaeta</taxon>
    </lineage>
</organism>
<dbReference type="AlphaFoldDB" id="A0A2S4K110"/>
<reference evidence="3" key="1">
    <citation type="submission" date="2015-12" db="EMBL/GenBank/DDBJ databases">
        <authorList>
            <person name="Lodha T.D."/>
            <person name="Chintalapati S."/>
            <person name="Chintalapati V.R."/>
            <person name="Sravanthi T."/>
        </authorList>
    </citation>
    <scope>NUCLEOTIDE SEQUENCE [LARGE SCALE GENOMIC DNA]</scope>
    <source>
        <strain evidence="3">JC133</strain>
    </source>
</reference>
<keyword evidence="1" id="KW-0472">Membrane</keyword>
<evidence type="ECO:0000256" key="1">
    <source>
        <dbReference type="SAM" id="Phobius"/>
    </source>
</evidence>
<dbReference type="OrthoDB" id="9792681at2"/>
<dbReference type="PANTHER" id="PTHR31446">
    <property type="entry name" value="ACID PHOSPHATASE/VANADIUM-DEPENDENT HALOPEROXIDASE-RELATED PROTEIN"/>
    <property type="match status" value="1"/>
</dbReference>